<evidence type="ECO:0000313" key="3">
    <source>
        <dbReference type="EMBL" id="TYK14870.1"/>
    </source>
</evidence>
<comment type="caution">
    <text evidence="2">The sequence shown here is derived from an EMBL/GenBank/DDBJ whole genome shotgun (WGS) entry which is preliminary data.</text>
</comment>
<dbReference type="EMBL" id="SSTD01008844">
    <property type="protein sequence ID" value="TYK14870.1"/>
    <property type="molecule type" value="Genomic_DNA"/>
</dbReference>
<dbReference type="EMBL" id="SSTE01007167">
    <property type="protein sequence ID" value="KAA0057618.1"/>
    <property type="molecule type" value="Genomic_DNA"/>
</dbReference>
<dbReference type="AlphaFoldDB" id="A0A5A7UR63"/>
<feature type="region of interest" description="Disordered" evidence="1">
    <location>
        <begin position="1"/>
        <end position="54"/>
    </location>
</feature>
<sequence>MLWRKSLAKKYKGMSPLEPRLRSEEPGLVSAQLPKKGKSKARTSRPEDVQRGNKMSAHDLDKLIKIENGLLSFNGPLSYFLYAPFKAMKWEKFFMSSPLRRSSVSPSHAPVNPLINNLDLEHIDLNVPIVNFVEGDVFAEKMVEEVKIIDPKIPLIIYNPLFQDIPIEEDIGMISLEEEAPPDEEVQQEKEAPMEKEVDLRNVLYNFIVKPMNATFTEVL</sequence>
<evidence type="ECO:0000313" key="4">
    <source>
        <dbReference type="Proteomes" id="UP000321393"/>
    </source>
</evidence>
<feature type="compositionally biased region" description="Basic residues" evidence="1">
    <location>
        <begin position="1"/>
        <end position="12"/>
    </location>
</feature>
<feature type="compositionally biased region" description="Basic and acidic residues" evidence="1">
    <location>
        <begin position="44"/>
        <end position="54"/>
    </location>
</feature>
<evidence type="ECO:0000313" key="2">
    <source>
        <dbReference type="EMBL" id="KAA0057618.1"/>
    </source>
</evidence>
<organism evidence="2 4">
    <name type="scientific">Cucumis melo var. makuwa</name>
    <name type="common">Oriental melon</name>
    <dbReference type="NCBI Taxonomy" id="1194695"/>
    <lineage>
        <taxon>Eukaryota</taxon>
        <taxon>Viridiplantae</taxon>
        <taxon>Streptophyta</taxon>
        <taxon>Embryophyta</taxon>
        <taxon>Tracheophyta</taxon>
        <taxon>Spermatophyta</taxon>
        <taxon>Magnoliopsida</taxon>
        <taxon>eudicotyledons</taxon>
        <taxon>Gunneridae</taxon>
        <taxon>Pentapetalae</taxon>
        <taxon>rosids</taxon>
        <taxon>fabids</taxon>
        <taxon>Cucurbitales</taxon>
        <taxon>Cucurbitaceae</taxon>
        <taxon>Benincaseae</taxon>
        <taxon>Cucumis</taxon>
    </lineage>
</organism>
<accession>A0A5A7UR63</accession>
<reference evidence="4 5" key="1">
    <citation type="submission" date="2019-08" db="EMBL/GenBank/DDBJ databases">
        <title>Draft genome sequences of two oriental melons (Cucumis melo L. var makuwa).</title>
        <authorList>
            <person name="Kwon S.-Y."/>
        </authorList>
    </citation>
    <scope>NUCLEOTIDE SEQUENCE [LARGE SCALE GENOMIC DNA]</scope>
    <source>
        <strain evidence="5">cv. Chang Bougi</strain>
        <strain evidence="4">cv. SW 3</strain>
        <tissue evidence="2">Leaf</tissue>
    </source>
</reference>
<name>A0A5A7UR63_CUCMM</name>
<evidence type="ECO:0000313" key="5">
    <source>
        <dbReference type="Proteomes" id="UP000321947"/>
    </source>
</evidence>
<dbReference type="Proteomes" id="UP000321947">
    <property type="component" value="Unassembled WGS sequence"/>
</dbReference>
<dbReference type="Proteomes" id="UP000321393">
    <property type="component" value="Unassembled WGS sequence"/>
</dbReference>
<proteinExistence type="predicted"/>
<evidence type="ECO:0000256" key="1">
    <source>
        <dbReference type="SAM" id="MobiDB-lite"/>
    </source>
</evidence>
<protein>
    <submittedName>
        <fullName evidence="2">Uncharacterized protein</fullName>
    </submittedName>
</protein>
<gene>
    <name evidence="3" type="ORF">E5676_scaffold1432G00060</name>
    <name evidence="2" type="ORF">E6C27_scaffold1312G00010</name>
</gene>